<dbReference type="Proteomes" id="UP000005755">
    <property type="component" value="Unassembled WGS sequence"/>
</dbReference>
<dbReference type="EMBL" id="AP012492">
    <property type="protein sequence ID" value="BAM33082.1"/>
    <property type="molecule type" value="Genomic_DNA"/>
</dbReference>
<dbReference type="KEGG" id="hcb:HCBAA847_1862"/>
<evidence type="ECO:0000313" key="4">
    <source>
        <dbReference type="Proteomes" id="UP000006036"/>
    </source>
</evidence>
<proteinExistence type="predicted"/>
<reference evidence="1 4" key="2">
    <citation type="journal article" date="2012" name="J. Bacteriol.">
        <title>Complete Genome Sequence of Helicobacter cinaedi Type Strain ATCC BAA-847.</title>
        <authorList>
            <person name="Miyoshi-Akiyama T."/>
            <person name="Takeshita N."/>
            <person name="Ohmagari N."/>
            <person name="Kirikae T."/>
        </authorList>
    </citation>
    <scope>NUCLEOTIDE SEQUENCE [LARGE SCALE GENOMIC DNA]</scope>
    <source>
        <strain evidence="1 4">ATCC BAA-847</strain>
    </source>
</reference>
<dbReference type="Proteomes" id="UP000006036">
    <property type="component" value="Chromosome 1"/>
</dbReference>
<gene>
    <name evidence="1" type="ORF">HCBAA847_1862</name>
    <name evidence="2" type="ORF">HCCG_00260</name>
</gene>
<keyword evidence="3" id="KW-1185">Reference proteome</keyword>
<protein>
    <submittedName>
        <fullName evidence="1">Uncharacterized protein</fullName>
    </submittedName>
</protein>
<evidence type="ECO:0000313" key="2">
    <source>
        <dbReference type="EMBL" id="EFR45714.1"/>
    </source>
</evidence>
<sequence>MPNIDVNEPSIEQTPSDPIAVYEDCIRNFFYEERQELGDMEEWIEQGRMEAK</sequence>
<reference evidence="2" key="1">
    <citation type="submission" date="2008-08" db="EMBL/GenBank/DDBJ databases">
        <title>Annotation of Helicobacter cinaedi strain CCUG 18818.</title>
        <authorList>
            <consortium name="The Broad Institute Genome Sequencing Platform"/>
            <person name="Fox J.G."/>
            <person name="Shen Z."/>
            <person name="Charoenlap N."/>
            <person name="Schauer D.B."/>
            <person name="Ward D."/>
            <person name="Mehta T."/>
            <person name="Young S."/>
            <person name="Jaffe D."/>
            <person name="Gnerre S."/>
            <person name="Berlin A."/>
            <person name="Heiman D."/>
            <person name="Hepburn T."/>
            <person name="Shea T."/>
            <person name="Sykes S."/>
            <person name="Alvarado L."/>
            <person name="Kodira C."/>
            <person name="Borodovsky M."/>
            <person name="Lander E."/>
            <person name="Galagan J."/>
            <person name="Nusbaum C."/>
            <person name="Birren B."/>
        </authorList>
    </citation>
    <scope>NUCLEOTIDE SEQUENCE</scope>
    <source>
        <strain evidence="2">CCUG 18818</strain>
    </source>
</reference>
<evidence type="ECO:0000313" key="3">
    <source>
        <dbReference type="Proteomes" id="UP000005755"/>
    </source>
</evidence>
<accession>A0AAI8MQ94</accession>
<reference evidence="3" key="4">
    <citation type="journal article" date="2014" name="Genome Announc.">
        <title>Draft genome sequences of six enterohepatic helicobacter species isolated from humans and one from rhesus macaques.</title>
        <authorList>
            <person name="Shen Z."/>
            <person name="Sheh A."/>
            <person name="Young S.K."/>
            <person name="Abouelliel A."/>
            <person name="Ward D.V."/>
            <person name="Earl A.M."/>
            <person name="Fox J.G."/>
        </authorList>
    </citation>
    <scope>NUCLEOTIDE SEQUENCE [LARGE SCALE GENOMIC DNA]</scope>
    <source>
        <strain evidence="3">CCUG 18818</strain>
    </source>
</reference>
<dbReference type="EMBL" id="DS990391">
    <property type="protein sequence ID" value="EFR45714.1"/>
    <property type="molecule type" value="Genomic_DNA"/>
</dbReference>
<reference evidence="1" key="3">
    <citation type="submission" date="2012-07" db="EMBL/GenBank/DDBJ databases">
        <authorList>
            <person name="Akiyama T."/>
            <person name="Takeshita N."/>
            <person name="Ohmagari N."/>
            <person name="Kirikae T."/>
        </authorList>
    </citation>
    <scope>NUCLEOTIDE SEQUENCE</scope>
    <source>
        <strain evidence="1">ATCC BAA-847</strain>
    </source>
</reference>
<name>A0AAI8MQ94_9HELI</name>
<organism evidence="1 4">
    <name type="scientific">Helicobacter cinaedi CCUG 18818 = ATCC BAA-847</name>
    <dbReference type="NCBI Taxonomy" id="537971"/>
    <lineage>
        <taxon>Bacteria</taxon>
        <taxon>Pseudomonadati</taxon>
        <taxon>Campylobacterota</taxon>
        <taxon>Epsilonproteobacteria</taxon>
        <taxon>Campylobacterales</taxon>
        <taxon>Helicobacteraceae</taxon>
        <taxon>Helicobacter</taxon>
    </lineage>
</organism>
<dbReference type="RefSeq" id="WP_002955537.1">
    <property type="nucleotide sequence ID" value="NC_020555.1"/>
</dbReference>
<evidence type="ECO:0000313" key="1">
    <source>
        <dbReference type="EMBL" id="BAM33082.1"/>
    </source>
</evidence>
<dbReference type="AlphaFoldDB" id="A0AAI8MQ94"/>